<feature type="domain" description="C2H2-type" evidence="3">
    <location>
        <begin position="355"/>
        <end position="383"/>
    </location>
</feature>
<keyword evidence="1" id="KW-0862">Zinc</keyword>
<evidence type="ECO:0000313" key="4">
    <source>
        <dbReference type="EMBL" id="CAG7837739.1"/>
    </source>
</evidence>
<feature type="compositionally biased region" description="Low complexity" evidence="2">
    <location>
        <begin position="517"/>
        <end position="529"/>
    </location>
</feature>
<dbReference type="AlphaFoldDB" id="A0A8J2LRI3"/>
<evidence type="ECO:0000259" key="3">
    <source>
        <dbReference type="PROSITE" id="PS50157"/>
    </source>
</evidence>
<evidence type="ECO:0000256" key="1">
    <source>
        <dbReference type="PROSITE-ProRule" id="PRU00042"/>
    </source>
</evidence>
<dbReference type="OrthoDB" id="10066279at2759"/>
<feature type="compositionally biased region" description="Basic and acidic residues" evidence="2">
    <location>
        <begin position="749"/>
        <end position="768"/>
    </location>
</feature>
<dbReference type="EMBL" id="CAJVCH010571522">
    <property type="protein sequence ID" value="CAG7837739.1"/>
    <property type="molecule type" value="Genomic_DNA"/>
</dbReference>
<feature type="compositionally biased region" description="Basic and acidic residues" evidence="2">
    <location>
        <begin position="499"/>
        <end position="516"/>
    </location>
</feature>
<feature type="compositionally biased region" description="Basic and acidic residues" evidence="2">
    <location>
        <begin position="425"/>
        <end position="436"/>
    </location>
</feature>
<dbReference type="PROSITE" id="PS50157">
    <property type="entry name" value="ZINC_FINGER_C2H2_2"/>
    <property type="match status" value="1"/>
</dbReference>
<dbReference type="PANTHER" id="PTHR21020:SF0">
    <property type="entry name" value="ZINC FINGER PROTEIN 800"/>
    <property type="match status" value="1"/>
</dbReference>
<feature type="compositionally biased region" description="Acidic residues" evidence="2">
    <location>
        <begin position="710"/>
        <end position="727"/>
    </location>
</feature>
<evidence type="ECO:0000313" key="5">
    <source>
        <dbReference type="Proteomes" id="UP000708208"/>
    </source>
</evidence>
<protein>
    <recommendedName>
        <fullName evidence="3">C2H2-type domain-containing protein</fullName>
    </recommendedName>
</protein>
<dbReference type="GO" id="GO:0008270">
    <property type="term" value="F:zinc ion binding"/>
    <property type="evidence" value="ECO:0007669"/>
    <property type="project" value="UniProtKB-KW"/>
</dbReference>
<organism evidence="4 5">
    <name type="scientific">Allacma fusca</name>
    <dbReference type="NCBI Taxonomy" id="39272"/>
    <lineage>
        <taxon>Eukaryota</taxon>
        <taxon>Metazoa</taxon>
        <taxon>Ecdysozoa</taxon>
        <taxon>Arthropoda</taxon>
        <taxon>Hexapoda</taxon>
        <taxon>Collembola</taxon>
        <taxon>Symphypleona</taxon>
        <taxon>Sminthuridae</taxon>
        <taxon>Allacma</taxon>
    </lineage>
</organism>
<feature type="compositionally biased region" description="Polar residues" evidence="2">
    <location>
        <begin position="441"/>
        <end position="460"/>
    </location>
</feature>
<dbReference type="SMART" id="SM00355">
    <property type="entry name" value="ZnF_C2H2"/>
    <property type="match status" value="3"/>
</dbReference>
<dbReference type="InterPro" id="IPR013087">
    <property type="entry name" value="Znf_C2H2_type"/>
</dbReference>
<feature type="region of interest" description="Disordered" evidence="2">
    <location>
        <begin position="612"/>
        <end position="631"/>
    </location>
</feature>
<keyword evidence="5" id="KW-1185">Reference proteome</keyword>
<comment type="caution">
    <text evidence="4">The sequence shown here is derived from an EMBL/GenBank/DDBJ whole genome shotgun (WGS) entry which is preliminary data.</text>
</comment>
<dbReference type="PROSITE" id="PS00028">
    <property type="entry name" value="ZINC_FINGER_C2H2_1"/>
    <property type="match status" value="1"/>
</dbReference>
<proteinExistence type="predicted"/>
<feature type="region of interest" description="Disordered" evidence="2">
    <location>
        <begin position="374"/>
        <end position="529"/>
    </location>
</feature>
<name>A0A8J2LRI3_9HEXA</name>
<feature type="compositionally biased region" description="Polar residues" evidence="2">
    <location>
        <begin position="24"/>
        <end position="37"/>
    </location>
</feature>
<feature type="compositionally biased region" description="Acidic residues" evidence="2">
    <location>
        <begin position="739"/>
        <end position="748"/>
    </location>
</feature>
<gene>
    <name evidence="4" type="ORF">AFUS01_LOCUS46804</name>
</gene>
<dbReference type="Proteomes" id="UP000708208">
    <property type="component" value="Unassembled WGS sequence"/>
</dbReference>
<keyword evidence="1" id="KW-0863">Zinc-finger</keyword>
<dbReference type="PANTHER" id="PTHR21020">
    <property type="entry name" value="ZINC FINGER PROTEIN 800"/>
    <property type="match status" value="1"/>
</dbReference>
<reference evidence="4" key="1">
    <citation type="submission" date="2021-06" db="EMBL/GenBank/DDBJ databases">
        <authorList>
            <person name="Hodson N. C."/>
            <person name="Mongue J. A."/>
            <person name="Jaron S. K."/>
        </authorList>
    </citation>
    <scope>NUCLEOTIDE SEQUENCE</scope>
</reference>
<keyword evidence="1" id="KW-0479">Metal-binding</keyword>
<accession>A0A8J2LRI3</accession>
<evidence type="ECO:0000256" key="2">
    <source>
        <dbReference type="SAM" id="MobiDB-lite"/>
    </source>
</evidence>
<feature type="compositionally biased region" description="Low complexity" evidence="2">
    <location>
        <begin position="461"/>
        <end position="474"/>
    </location>
</feature>
<feature type="region of interest" description="Disordered" evidence="2">
    <location>
        <begin position="1"/>
        <end position="41"/>
    </location>
</feature>
<dbReference type="InterPro" id="IPR039149">
    <property type="entry name" value="ZNF800"/>
</dbReference>
<feature type="region of interest" description="Disordered" evidence="2">
    <location>
        <begin position="710"/>
        <end position="772"/>
    </location>
</feature>
<sequence>MGSKNGQGSNGKQGVGSKQLINGRKTSSSNQKLTNVGTTGGKAGDDSLSGCCSESISDRSQTNFPFDIRISGFSSLMNTVRKSTPKVQKLILDECDIILECRVCRNLFRSLPNFLTHKQSFCKNAFHPSANSGFSQFIQNSDSSYEFQYHVDESLLQTVPASLHTNSNGVSLDRDSSISNENVLTIEDEDSFTPNGCNVQTNSKNNKASRLHDILARFAPEIENATRTPSSLYSNIIMKRDMQLESSRTQYQPEQLCPNVSSEKTVRLQIEPIEKSPPASCVVFQKAIGFDPSSCDVSDAQIDCRKVAHPDSAVLGPDGKIICVGNSEVVEKIVSKVIAQVEELQDEQQRLQTELNCPECFTLFPTRKTLRMHVRAAHRSGPEHDDEQVTSDNKMSSDLKTEPCDEASTMQESEIKISSPPIKKCKSDSPVEHQCYKDGSVPSQTLPLLPSKSNGQSGNVSTLPPGSTSSKSSSVDVRTLFLPSPKRPRGRPRKNSVISKKDTIHSKELPVRRDSRSCSSDASDSLSASRVCSPFSNVSAVQLSHDRRNSSSSSFTCGKCSAKFGTKSEMSMHLAHCAGVINYAFLRRPKSPENSKISIQIRRDYLKPSISNKVQENASSERSETISHNCTSNNLTSSSDFGWTRWNQDPADSNAKHNSGVSSKPLTLEECIEIAKYKFYSTSPSCSNARSAFSNLSSNHFKFQVNTDLCDNDEPDGIEDEEEENDDGSTTGDIISGESSEDDGLPDDDEKHSNHEVEIDAETDRDSNITDSGVSTTSIIRNKCTNSLAVELELLLWRICCNCFFQLRCRQPSSEKEAAFKNATPSIQHFTLKLDWQLLPHRRYIRGSNKTTLLRL</sequence>